<evidence type="ECO:0000256" key="4">
    <source>
        <dbReference type="ARBA" id="ARBA00023067"/>
    </source>
</evidence>
<keyword evidence="5" id="KW-0539">Nucleus</keyword>
<dbReference type="Pfam" id="PF12717">
    <property type="entry name" value="Cnd1"/>
    <property type="match status" value="1"/>
</dbReference>
<dbReference type="Proteomes" id="UP001497482">
    <property type="component" value="Chromosome 13"/>
</dbReference>
<dbReference type="Gene3D" id="1.25.10.10">
    <property type="entry name" value="Leucine-rich Repeat Variant"/>
    <property type="match status" value="2"/>
</dbReference>
<sequence>MDLIQDLRFLRLNEISEGWVDAVWDLEFTERKEFDDPVGEELETRDSQDFQNLHQRLLVFIQENAANEQSVWAMLQENGIPVKTLVAVLSFFVFGGKFKNAGVKQRVNALQAASLYLLLLGMPGSIANKAFHGGLFDLCTSIWTHCWPQETGKKRKKVAPKNSQAAGKKPKPQRKFAEKDLEEGEEEDDDEEEEDAAEHFSSQDLVEIREAVVLLVKSLLILLQTFSLKDLPQNVNNITRVFIKLLYFEPIIGEINFAEQDINRMRSVPEMAFHGLQLLYSAKHGDQKQTLLRIFHHLLYVILMMTKNRNLKPTLLVLSQGVLTTRNQALHFVSHMVNEGKEETLSCVRILLQHICDQMVEKCEFRSHGAHAVKTLSGLLSSSGYAWFVKWLSAFSKHSKMVGRLFSVDVVMALLEQPERSPEGCDPDLVNYLPYKYLIQEVLFARRMDVSPTVQGHALACLAQCLELPSMNATKAVQGLFTTIGSQSGFHAQTTEGNLTSHPTYRTLPFRTMELSNTQSSPCEGKVNLEHILSRMKHPNTNVRKLALQALVGLLKHNVVPTNSENLSVLAARCRDPAVSVKKKALQCVGELLALNPGCTNVQKAWLEGVCSALMDSESSVQEKALEALEEKLLSQIKPFTSDYLDMNQTLAWDLLHHLCHDCHKLSRYFSKAFEIWHKQNRFTPSFFNALTSHTEAPHAAGAWLLLSKVTMSSAKLPYGKVLDAWDKIMTNLNEVNTKTLCNVLCVIGDIAPHLNPDTQELIIRDLMSQLKTFTLPLDVVNAAVEALVQYGRSEDVNLTQSFLNQHCGELVSLCESFLASIILKKYGKQNLDEDLMVKYLHTLGTASVNCPAKISKRTILLVESILTTNSDKLADVQGELPASLPLSQFRQNSFSTKIRAHGVLTLGKLCLQHEELVQKYLPVFARELEEGTEVSVRNNVVVIMCDLCIRYTNSVDNYIPNISARLQDSSATIRENTLIMLTNLLQEEYVKWKGSLFFRFITALGDPVPFISNMCEYCLLNVLLKKNPDMFSQHFIECIFYFHSYTKHKSYNKFPQSDKEMLSSSLKGPQNQQKRFHIYRFLLEHCTDAQRFNITNKINQTVLECFADQELPLDTEGSDLLSEIFAVLSLKEIKLQAMKSKAAAEGEDVEEENMAKAVLEAAQKKVVSQVHKRVLVEHTVPLIISLKHRLEQNRSPVLKDLMAYLQVIMQDYKNEVNTIFAGDEQLASELEFALKEAERLEGMVDLIETCSIQQVPKTPTAAQSAPLASPARPPLVLPLRFATPQPPQRNTLSSLLPLSERRPNTLLRQKDQKRSNYLEETVIVKGGVDTRAISTPIGVANMNLTFDGQVSVILSEKGTSSVDENNVVCVLPSEQNASRVKQWNIQSPLRKSKRTPLQDE</sequence>
<dbReference type="InterPro" id="IPR026971">
    <property type="entry name" value="CND1/NCAPD3"/>
</dbReference>
<keyword evidence="3" id="KW-0498">Mitosis</keyword>
<keyword evidence="4" id="KW-0226">DNA condensation</keyword>
<feature type="compositionally biased region" description="Acidic residues" evidence="7">
    <location>
        <begin position="180"/>
        <end position="196"/>
    </location>
</feature>
<organism evidence="9 10">
    <name type="scientific">Knipowitschia caucasica</name>
    <name type="common">Caucasian dwarf goby</name>
    <name type="synonym">Pomatoschistus caucasicus</name>
    <dbReference type="NCBI Taxonomy" id="637954"/>
    <lineage>
        <taxon>Eukaryota</taxon>
        <taxon>Metazoa</taxon>
        <taxon>Chordata</taxon>
        <taxon>Craniata</taxon>
        <taxon>Vertebrata</taxon>
        <taxon>Euteleostomi</taxon>
        <taxon>Actinopterygii</taxon>
        <taxon>Neopterygii</taxon>
        <taxon>Teleostei</taxon>
        <taxon>Neoteleostei</taxon>
        <taxon>Acanthomorphata</taxon>
        <taxon>Gobiaria</taxon>
        <taxon>Gobiiformes</taxon>
        <taxon>Gobioidei</taxon>
        <taxon>Gobiidae</taxon>
        <taxon>Gobiinae</taxon>
        <taxon>Knipowitschia</taxon>
    </lineage>
</organism>
<keyword evidence="6" id="KW-0131">Cell cycle</keyword>
<dbReference type="GO" id="GO:0000779">
    <property type="term" value="C:condensed chromosome, centromeric region"/>
    <property type="evidence" value="ECO:0007669"/>
    <property type="project" value="TreeGrafter"/>
</dbReference>
<dbReference type="GO" id="GO:0051301">
    <property type="term" value="P:cell division"/>
    <property type="evidence" value="ECO:0007669"/>
    <property type="project" value="UniProtKB-KW"/>
</dbReference>
<proteinExistence type="predicted"/>
<protein>
    <recommendedName>
        <fullName evidence="8">Condensin complex subunit 1 C-terminal domain-containing protein</fullName>
    </recommendedName>
</protein>
<dbReference type="GO" id="GO:0010032">
    <property type="term" value="P:meiotic chromosome condensation"/>
    <property type="evidence" value="ECO:0007669"/>
    <property type="project" value="TreeGrafter"/>
</dbReference>
<evidence type="ECO:0000256" key="7">
    <source>
        <dbReference type="SAM" id="MobiDB-lite"/>
    </source>
</evidence>
<dbReference type="GO" id="GO:0042393">
    <property type="term" value="F:histone binding"/>
    <property type="evidence" value="ECO:0007669"/>
    <property type="project" value="TreeGrafter"/>
</dbReference>
<keyword evidence="10" id="KW-1185">Reference proteome</keyword>
<dbReference type="GO" id="GO:0000796">
    <property type="term" value="C:condensin complex"/>
    <property type="evidence" value="ECO:0007669"/>
    <property type="project" value="TreeGrafter"/>
</dbReference>
<gene>
    <name evidence="9" type="ORF">KC01_LOCUS9063</name>
</gene>
<dbReference type="InterPro" id="IPR011989">
    <property type="entry name" value="ARM-like"/>
</dbReference>
<evidence type="ECO:0000256" key="2">
    <source>
        <dbReference type="ARBA" id="ARBA00022618"/>
    </source>
</evidence>
<name>A0AAV2JN77_KNICA</name>
<dbReference type="GO" id="GO:0005634">
    <property type="term" value="C:nucleus"/>
    <property type="evidence" value="ECO:0007669"/>
    <property type="project" value="UniProtKB-SubCell"/>
</dbReference>
<evidence type="ECO:0000256" key="3">
    <source>
        <dbReference type="ARBA" id="ARBA00022776"/>
    </source>
</evidence>
<feature type="region of interest" description="Disordered" evidence="7">
    <location>
        <begin position="153"/>
        <end position="201"/>
    </location>
</feature>
<evidence type="ECO:0000259" key="8">
    <source>
        <dbReference type="Pfam" id="PF12717"/>
    </source>
</evidence>
<dbReference type="GO" id="GO:0007076">
    <property type="term" value="P:mitotic chromosome condensation"/>
    <property type="evidence" value="ECO:0007669"/>
    <property type="project" value="InterPro"/>
</dbReference>
<dbReference type="SUPFAM" id="SSF48371">
    <property type="entry name" value="ARM repeat"/>
    <property type="match status" value="2"/>
</dbReference>
<evidence type="ECO:0000256" key="5">
    <source>
        <dbReference type="ARBA" id="ARBA00023242"/>
    </source>
</evidence>
<keyword evidence="2" id="KW-0132">Cell division</keyword>
<comment type="subcellular location">
    <subcellularLocation>
        <location evidence="1">Nucleus</location>
    </subcellularLocation>
</comment>
<dbReference type="InterPro" id="IPR032682">
    <property type="entry name" value="Cnd1_C"/>
</dbReference>
<feature type="domain" description="Condensin complex subunit 1 C-terminal" evidence="8">
    <location>
        <begin position="937"/>
        <end position="1104"/>
    </location>
</feature>
<accession>A0AAV2JN77</accession>
<evidence type="ECO:0000313" key="10">
    <source>
        <dbReference type="Proteomes" id="UP001497482"/>
    </source>
</evidence>
<dbReference type="PANTHER" id="PTHR14222">
    <property type="entry name" value="CONDENSIN"/>
    <property type="match status" value="1"/>
</dbReference>
<evidence type="ECO:0000256" key="1">
    <source>
        <dbReference type="ARBA" id="ARBA00004123"/>
    </source>
</evidence>
<dbReference type="EMBL" id="OZ035835">
    <property type="protein sequence ID" value="CAL1577766.1"/>
    <property type="molecule type" value="Genomic_DNA"/>
</dbReference>
<reference evidence="9 10" key="1">
    <citation type="submission" date="2024-04" db="EMBL/GenBank/DDBJ databases">
        <authorList>
            <person name="Waldvogel A.-M."/>
            <person name="Schoenle A."/>
        </authorList>
    </citation>
    <scope>NUCLEOTIDE SEQUENCE [LARGE SCALE GENOMIC DNA]</scope>
</reference>
<dbReference type="PANTHER" id="PTHR14222:SF1">
    <property type="entry name" value="CONDENSIN-2 COMPLEX SUBUNIT D3"/>
    <property type="match status" value="1"/>
</dbReference>
<evidence type="ECO:0000313" key="9">
    <source>
        <dbReference type="EMBL" id="CAL1577766.1"/>
    </source>
</evidence>
<dbReference type="InterPro" id="IPR016024">
    <property type="entry name" value="ARM-type_fold"/>
</dbReference>
<evidence type="ECO:0000256" key="6">
    <source>
        <dbReference type="ARBA" id="ARBA00023306"/>
    </source>
</evidence>